<dbReference type="Pfam" id="PF06283">
    <property type="entry name" value="ThuA"/>
    <property type="match status" value="1"/>
</dbReference>
<dbReference type="Gene3D" id="3.40.50.880">
    <property type="match status" value="1"/>
</dbReference>
<dbReference type="RefSeq" id="WP_133234047.1">
    <property type="nucleotide sequence ID" value="NZ_SMRT01000016.1"/>
</dbReference>
<gene>
    <name evidence="2" type="ORF">E1757_26950</name>
</gene>
<reference evidence="2 3" key="1">
    <citation type="submission" date="2019-03" db="EMBL/GenBank/DDBJ databases">
        <title>This is whole genome sequence of Paenibacillus sp MS74 strain.</title>
        <authorList>
            <person name="Trinh H.N."/>
        </authorList>
    </citation>
    <scope>NUCLEOTIDE SEQUENCE [LARGE SCALE GENOMIC DNA]</scope>
    <source>
        <strain evidence="2 3">MS74</strain>
    </source>
</reference>
<dbReference type="PANTHER" id="PTHR40469">
    <property type="entry name" value="SECRETED GLYCOSYL HYDROLASE"/>
    <property type="match status" value="1"/>
</dbReference>
<dbReference type="OrthoDB" id="9816308at2"/>
<name>A0A4R5KFY8_9BACL</name>
<sequence length="212" mass="23771">MGSRRSALLIGDNTISKYHPLQAVEQEIVRVFQEYLDVSGTEDRDMLHADRLQPYDLCISYTDSWRVPVSPAQTAGLLTYVSGGGGLLVIHNGISLQARYELSQLAGAKFTGHPPYGPLEFHPAAADHDIMKGIGAFSMDEEPYRFDFDPMTEKTVLLEYSHEGARWPAAWAHEYGLGRVVYLMPGHHVQSFLHPEYRKLILQGGQWASRKA</sequence>
<proteinExistence type="predicted"/>
<dbReference type="InterPro" id="IPR029010">
    <property type="entry name" value="ThuA-like"/>
</dbReference>
<evidence type="ECO:0000313" key="3">
    <source>
        <dbReference type="Proteomes" id="UP000295636"/>
    </source>
</evidence>
<evidence type="ECO:0000259" key="1">
    <source>
        <dbReference type="Pfam" id="PF06283"/>
    </source>
</evidence>
<evidence type="ECO:0000313" key="2">
    <source>
        <dbReference type="EMBL" id="TDF93568.1"/>
    </source>
</evidence>
<keyword evidence="3" id="KW-1185">Reference proteome</keyword>
<dbReference type="AlphaFoldDB" id="A0A4R5KFY8"/>
<comment type="caution">
    <text evidence="2">The sequence shown here is derived from an EMBL/GenBank/DDBJ whole genome shotgun (WGS) entry which is preliminary data.</text>
</comment>
<dbReference type="Proteomes" id="UP000295636">
    <property type="component" value="Unassembled WGS sequence"/>
</dbReference>
<protein>
    <submittedName>
        <fullName evidence="2">ThuA domain-containing protein</fullName>
    </submittedName>
</protein>
<dbReference type="InterPro" id="IPR029062">
    <property type="entry name" value="Class_I_gatase-like"/>
</dbReference>
<feature type="domain" description="ThuA-like" evidence="1">
    <location>
        <begin position="34"/>
        <end position="208"/>
    </location>
</feature>
<dbReference type="PANTHER" id="PTHR40469:SF2">
    <property type="entry name" value="GALACTOSE-BINDING DOMAIN-LIKE SUPERFAMILY PROTEIN"/>
    <property type="match status" value="1"/>
</dbReference>
<accession>A0A4R5KFY8</accession>
<organism evidence="2 3">
    <name type="scientific">Paenibacillus piri</name>
    <dbReference type="NCBI Taxonomy" id="2547395"/>
    <lineage>
        <taxon>Bacteria</taxon>
        <taxon>Bacillati</taxon>
        <taxon>Bacillota</taxon>
        <taxon>Bacilli</taxon>
        <taxon>Bacillales</taxon>
        <taxon>Paenibacillaceae</taxon>
        <taxon>Paenibacillus</taxon>
    </lineage>
</organism>
<dbReference type="SUPFAM" id="SSF52317">
    <property type="entry name" value="Class I glutamine amidotransferase-like"/>
    <property type="match status" value="1"/>
</dbReference>
<dbReference type="EMBL" id="SMRT01000016">
    <property type="protein sequence ID" value="TDF93568.1"/>
    <property type="molecule type" value="Genomic_DNA"/>
</dbReference>